<dbReference type="Proteomes" id="UP001476282">
    <property type="component" value="Unassembled WGS sequence"/>
</dbReference>
<protein>
    <submittedName>
        <fullName evidence="2">Uncharacterized protein</fullName>
    </submittedName>
</protein>
<dbReference type="EMBL" id="BAABRI010000014">
    <property type="protein sequence ID" value="GAA5483426.1"/>
    <property type="molecule type" value="Genomic_DNA"/>
</dbReference>
<comment type="caution">
    <text evidence="2">The sequence shown here is derived from an EMBL/GenBank/DDBJ whole genome shotgun (WGS) entry which is preliminary data.</text>
</comment>
<feature type="signal peptide" evidence="1">
    <location>
        <begin position="1"/>
        <end position="20"/>
    </location>
</feature>
<reference evidence="2 3" key="1">
    <citation type="submission" date="2024-02" db="EMBL/GenBank/DDBJ databases">
        <title>Haloferula sargassicola NBRC 104335.</title>
        <authorList>
            <person name="Ichikawa N."/>
            <person name="Katano-Makiyama Y."/>
            <person name="Hidaka K."/>
        </authorList>
    </citation>
    <scope>NUCLEOTIDE SEQUENCE [LARGE SCALE GENOMIC DNA]</scope>
    <source>
        <strain evidence="2 3">NBRC 104335</strain>
    </source>
</reference>
<gene>
    <name evidence="2" type="ORF">Hsar01_02657</name>
</gene>
<dbReference type="RefSeq" id="WP_353567533.1">
    <property type="nucleotide sequence ID" value="NZ_BAABRI010000014.1"/>
</dbReference>
<keyword evidence="1" id="KW-0732">Signal</keyword>
<organism evidence="2 3">
    <name type="scientific">Haloferula sargassicola</name>
    <dbReference type="NCBI Taxonomy" id="490096"/>
    <lineage>
        <taxon>Bacteria</taxon>
        <taxon>Pseudomonadati</taxon>
        <taxon>Verrucomicrobiota</taxon>
        <taxon>Verrucomicrobiia</taxon>
        <taxon>Verrucomicrobiales</taxon>
        <taxon>Verrucomicrobiaceae</taxon>
        <taxon>Haloferula</taxon>
    </lineage>
</organism>
<evidence type="ECO:0000256" key="1">
    <source>
        <dbReference type="SAM" id="SignalP"/>
    </source>
</evidence>
<keyword evidence="3" id="KW-1185">Reference proteome</keyword>
<accession>A0ABP9URU7</accession>
<evidence type="ECO:0000313" key="2">
    <source>
        <dbReference type="EMBL" id="GAA5483426.1"/>
    </source>
</evidence>
<evidence type="ECO:0000313" key="3">
    <source>
        <dbReference type="Proteomes" id="UP001476282"/>
    </source>
</evidence>
<sequence>MIAALLALVAAAGSANPMTAQFANGDQVHGELRSISDSRFGWQADWLGKAAEFVLDDLNEIRIPTAREAALPEGEHTARVILSNGDQLRGVLRALDDEKVILRTQYAGDLTLRRDMVASLDIRDRAVTLFRGPSSMEGWTLTDEKSWDYADGALVCRGSGGIRRDVGRHQKISVSLDITWNERTDLSLRTHGKPGKDKDGELETFYELACQNQYISFRKRIHLPGGRRTQIQPIGSVGAVDDLNREGVVRLEMQQDIEKGVFRLIIGDRVVSDWRDNDPDAGDFGPFLELRSQQSAGTRVSRIQVESWDGILEGGFQTRRNFMGDAEPEEPEPEDFGSKILLRNGDAVEGGIREIEDGMVTVHSELKDFSLPVSRLRTFALRSEDDAKDPEKFWKPIRRNGDIRAWFADGGAVTFRLDSFENGELTGTSQTFGTATFDFSVFSRIEFNLYRTPSWFAR</sequence>
<proteinExistence type="predicted"/>
<feature type="chain" id="PRO_5046612000" evidence="1">
    <location>
        <begin position="21"/>
        <end position="458"/>
    </location>
</feature>
<name>A0ABP9URU7_9BACT</name>